<dbReference type="AlphaFoldDB" id="A0A2L1UPW4"/>
<dbReference type="KEGG" id="rox:BV494_08485"/>
<gene>
    <name evidence="2" type="ORF">BV494_08485</name>
</gene>
<accession>A0A2L1UPW4</accession>
<reference evidence="3" key="1">
    <citation type="submission" date="2017-01" db="EMBL/GenBank/DDBJ databases">
        <title>Genome sequence of Rouxiella sp. ERMR1:05.</title>
        <authorList>
            <person name="Kumar R."/>
            <person name="Singh D."/>
            <person name="Kumar S."/>
        </authorList>
    </citation>
    <scope>NUCLEOTIDE SEQUENCE [LARGE SCALE GENOMIC DNA]</scope>
    <source>
        <strain evidence="3">ERMR1:05</strain>
    </source>
</reference>
<proteinExistence type="predicted"/>
<dbReference type="RefSeq" id="WP_104922485.1">
    <property type="nucleotide sequence ID" value="NZ_CP019062.1"/>
</dbReference>
<evidence type="ECO:0000313" key="3">
    <source>
        <dbReference type="Proteomes" id="UP000239197"/>
    </source>
</evidence>
<feature type="chain" id="PRO_5014669303" description="DUF2931 domain-containing protein" evidence="1">
    <location>
        <begin position="23"/>
        <end position="228"/>
    </location>
</feature>
<feature type="signal peptide" evidence="1">
    <location>
        <begin position="1"/>
        <end position="22"/>
    </location>
</feature>
<evidence type="ECO:0008006" key="4">
    <source>
        <dbReference type="Google" id="ProtNLM"/>
    </source>
</evidence>
<dbReference type="InterPro" id="IPR021326">
    <property type="entry name" value="DUF2931"/>
</dbReference>
<name>A0A2L1UPW4_9GAMM</name>
<dbReference type="PROSITE" id="PS51257">
    <property type="entry name" value="PROKAR_LIPOPROTEIN"/>
    <property type="match status" value="1"/>
</dbReference>
<dbReference type="Proteomes" id="UP000239197">
    <property type="component" value="Chromosome"/>
</dbReference>
<keyword evidence="1" id="KW-0732">Signal</keyword>
<evidence type="ECO:0000256" key="1">
    <source>
        <dbReference type="SAM" id="SignalP"/>
    </source>
</evidence>
<sequence>MVLKGITSLLFVLSLTGCHSQAAQQTQGRSAPVAEGDWSLPYGKWEFAFLTPEALPATVTHVRIVDTAGYLNTFTRLDGTHQDPNIVGRWSDKSRSGTVNFNKASHPPQYMVFCWDSIIDMKTYETSLFFPQEVWEKMRTPASHKARSGNTVWYKTMLFGLAPEGKVRVWLQDVGDYPNYPVPVIKLQTLSGDKLDVCKGITKSDFTYGYDQDIKDFIKGKTYPYGAW</sequence>
<organism evidence="2 3">
    <name type="scientific">Rahnella sikkimica</name>
    <dbReference type="NCBI Taxonomy" id="1805933"/>
    <lineage>
        <taxon>Bacteria</taxon>
        <taxon>Pseudomonadati</taxon>
        <taxon>Pseudomonadota</taxon>
        <taxon>Gammaproteobacteria</taxon>
        <taxon>Enterobacterales</taxon>
        <taxon>Yersiniaceae</taxon>
        <taxon>Rahnella</taxon>
    </lineage>
</organism>
<protein>
    <recommendedName>
        <fullName evidence="4">DUF2931 domain-containing protein</fullName>
    </recommendedName>
</protein>
<dbReference type="EMBL" id="CP019062">
    <property type="protein sequence ID" value="AVF34970.1"/>
    <property type="molecule type" value="Genomic_DNA"/>
</dbReference>
<keyword evidence="3" id="KW-1185">Reference proteome</keyword>
<dbReference type="OrthoDB" id="6993804at2"/>
<dbReference type="Pfam" id="PF11153">
    <property type="entry name" value="DUF2931"/>
    <property type="match status" value="1"/>
</dbReference>
<evidence type="ECO:0000313" key="2">
    <source>
        <dbReference type="EMBL" id="AVF34970.1"/>
    </source>
</evidence>